<protein>
    <submittedName>
        <fullName evidence="3">Helix-turn-helix domain-containing protein</fullName>
    </submittedName>
</protein>
<comment type="caution">
    <text evidence="3">The sequence shown here is derived from an EMBL/GenBank/DDBJ whole genome shotgun (WGS) entry which is preliminary data.</text>
</comment>
<dbReference type="InterPro" id="IPR010982">
    <property type="entry name" value="Lambda_DNA-bd_dom_sf"/>
</dbReference>
<dbReference type="GO" id="GO:0003677">
    <property type="term" value="F:DNA binding"/>
    <property type="evidence" value="ECO:0007669"/>
    <property type="project" value="InterPro"/>
</dbReference>
<proteinExistence type="predicted"/>
<reference evidence="3" key="1">
    <citation type="journal article" date="2021" name="PeerJ">
        <title>Extensive microbial diversity within the chicken gut microbiome revealed by metagenomics and culture.</title>
        <authorList>
            <person name="Gilroy R."/>
            <person name="Ravi A."/>
            <person name="Getino M."/>
            <person name="Pursley I."/>
            <person name="Horton D.L."/>
            <person name="Alikhan N.F."/>
            <person name="Baker D."/>
            <person name="Gharbi K."/>
            <person name="Hall N."/>
            <person name="Watson M."/>
            <person name="Adriaenssens E.M."/>
            <person name="Foster-Nyarko E."/>
            <person name="Jarju S."/>
            <person name="Secka A."/>
            <person name="Antonio M."/>
            <person name="Oren A."/>
            <person name="Chaudhuri R.R."/>
            <person name="La Ragione R."/>
            <person name="Hildebrand F."/>
            <person name="Pallen M.J."/>
        </authorList>
    </citation>
    <scope>NUCLEOTIDE SEQUENCE</scope>
    <source>
        <strain evidence="3">ChiBcec15-1070</strain>
    </source>
</reference>
<feature type="domain" description="HTH cro/C1-type" evidence="2">
    <location>
        <begin position="5"/>
        <end position="60"/>
    </location>
</feature>
<dbReference type="SUPFAM" id="SSF47413">
    <property type="entry name" value="lambda repressor-like DNA-binding domains"/>
    <property type="match status" value="1"/>
</dbReference>
<dbReference type="Proteomes" id="UP000823926">
    <property type="component" value="Unassembled WGS sequence"/>
</dbReference>
<reference evidence="3" key="2">
    <citation type="submission" date="2021-04" db="EMBL/GenBank/DDBJ databases">
        <authorList>
            <person name="Gilroy R."/>
        </authorList>
    </citation>
    <scope>NUCLEOTIDE SEQUENCE</scope>
    <source>
        <strain evidence="3">ChiBcec15-1070</strain>
    </source>
</reference>
<sequence length="180" mass="20249">MNERLAHFMKLEGLTAVKFAEIMEVQPSSISHLLSGRNKPNFEFISRILLRFPQLNPDWIINGIGSVYKSKTPTESSNITDVKNELFTDVIQSQELDNLVDSRNVNTNERPLDALNHDDDIDEFEFTNVNNDNGASHEFPSSVPPEPGASNEIPVPATAQKSIARIVLFFSDGTFEDYHK</sequence>
<accession>A0A9D1QC12</accession>
<dbReference type="Pfam" id="PF01381">
    <property type="entry name" value="HTH_3"/>
    <property type="match status" value="1"/>
</dbReference>
<feature type="region of interest" description="Disordered" evidence="1">
    <location>
        <begin position="130"/>
        <end position="152"/>
    </location>
</feature>
<dbReference type="AlphaFoldDB" id="A0A9D1QC12"/>
<dbReference type="SMART" id="SM00530">
    <property type="entry name" value="HTH_XRE"/>
    <property type="match status" value="1"/>
</dbReference>
<dbReference type="Gene3D" id="1.10.260.40">
    <property type="entry name" value="lambda repressor-like DNA-binding domains"/>
    <property type="match status" value="1"/>
</dbReference>
<evidence type="ECO:0000313" key="3">
    <source>
        <dbReference type="EMBL" id="HIW10432.1"/>
    </source>
</evidence>
<evidence type="ECO:0000259" key="2">
    <source>
        <dbReference type="PROSITE" id="PS50943"/>
    </source>
</evidence>
<dbReference type="PROSITE" id="PS50943">
    <property type="entry name" value="HTH_CROC1"/>
    <property type="match status" value="1"/>
</dbReference>
<evidence type="ECO:0000256" key="1">
    <source>
        <dbReference type="SAM" id="MobiDB-lite"/>
    </source>
</evidence>
<evidence type="ECO:0000313" key="4">
    <source>
        <dbReference type="Proteomes" id="UP000823926"/>
    </source>
</evidence>
<dbReference type="InterPro" id="IPR001387">
    <property type="entry name" value="Cro/C1-type_HTH"/>
</dbReference>
<organism evidence="3 4">
    <name type="scientific">Candidatus Rikenella faecigallinarum</name>
    <dbReference type="NCBI Taxonomy" id="2838745"/>
    <lineage>
        <taxon>Bacteria</taxon>
        <taxon>Pseudomonadati</taxon>
        <taxon>Bacteroidota</taxon>
        <taxon>Bacteroidia</taxon>
        <taxon>Bacteroidales</taxon>
        <taxon>Rikenellaceae</taxon>
        <taxon>Rikenella</taxon>
    </lineage>
</organism>
<gene>
    <name evidence="3" type="ORF">H9888_02920</name>
</gene>
<name>A0A9D1QC12_9BACT</name>
<dbReference type="EMBL" id="DXHL01000017">
    <property type="protein sequence ID" value="HIW10432.1"/>
    <property type="molecule type" value="Genomic_DNA"/>
</dbReference>
<dbReference type="CDD" id="cd00093">
    <property type="entry name" value="HTH_XRE"/>
    <property type="match status" value="1"/>
</dbReference>